<feature type="compositionally biased region" description="Basic and acidic residues" evidence="1">
    <location>
        <begin position="89"/>
        <end position="112"/>
    </location>
</feature>
<comment type="caution">
    <text evidence="2">The sequence shown here is derived from an EMBL/GenBank/DDBJ whole genome shotgun (WGS) entry which is preliminary data.</text>
</comment>
<sequence length="112" mass="11931">MTAPGASPRARRGRGVGHYVGQSVASSPARKSIGVRQGRRASSRFCGRAACARTRNPSTCRCPRLPHFACAAALGAATPPSPVRAKAQGKKEGEEEMEGRKKEIERKGERTT</sequence>
<dbReference type="EMBL" id="JAZDUA010000056">
    <property type="protein sequence ID" value="KAK7870551.1"/>
    <property type="molecule type" value="Genomic_DNA"/>
</dbReference>
<accession>A0AAN9VXH1</accession>
<evidence type="ECO:0000313" key="3">
    <source>
        <dbReference type="Proteomes" id="UP001378592"/>
    </source>
</evidence>
<feature type="region of interest" description="Disordered" evidence="1">
    <location>
        <begin position="78"/>
        <end position="112"/>
    </location>
</feature>
<reference evidence="2 3" key="1">
    <citation type="submission" date="2024-03" db="EMBL/GenBank/DDBJ databases">
        <title>The genome assembly and annotation of the cricket Gryllus longicercus Weissman &amp; Gray.</title>
        <authorList>
            <person name="Szrajer S."/>
            <person name="Gray D."/>
            <person name="Ylla G."/>
        </authorList>
    </citation>
    <scope>NUCLEOTIDE SEQUENCE [LARGE SCALE GENOMIC DNA]</scope>
    <source>
        <strain evidence="2">DAG 2021-001</strain>
        <tissue evidence="2">Whole body minus gut</tissue>
    </source>
</reference>
<proteinExistence type="predicted"/>
<gene>
    <name evidence="2" type="ORF">R5R35_002949</name>
</gene>
<protein>
    <submittedName>
        <fullName evidence="2">Uncharacterized protein</fullName>
    </submittedName>
</protein>
<name>A0AAN9VXH1_9ORTH</name>
<organism evidence="2 3">
    <name type="scientific">Gryllus longicercus</name>
    <dbReference type="NCBI Taxonomy" id="2509291"/>
    <lineage>
        <taxon>Eukaryota</taxon>
        <taxon>Metazoa</taxon>
        <taxon>Ecdysozoa</taxon>
        <taxon>Arthropoda</taxon>
        <taxon>Hexapoda</taxon>
        <taxon>Insecta</taxon>
        <taxon>Pterygota</taxon>
        <taxon>Neoptera</taxon>
        <taxon>Polyneoptera</taxon>
        <taxon>Orthoptera</taxon>
        <taxon>Ensifera</taxon>
        <taxon>Gryllidea</taxon>
        <taxon>Grylloidea</taxon>
        <taxon>Gryllidae</taxon>
        <taxon>Gryllinae</taxon>
        <taxon>Gryllus</taxon>
    </lineage>
</organism>
<keyword evidence="3" id="KW-1185">Reference proteome</keyword>
<dbReference type="Proteomes" id="UP001378592">
    <property type="component" value="Unassembled WGS sequence"/>
</dbReference>
<feature type="region of interest" description="Disordered" evidence="1">
    <location>
        <begin position="1"/>
        <end position="40"/>
    </location>
</feature>
<dbReference type="AlphaFoldDB" id="A0AAN9VXH1"/>
<evidence type="ECO:0000313" key="2">
    <source>
        <dbReference type="EMBL" id="KAK7870551.1"/>
    </source>
</evidence>
<evidence type="ECO:0000256" key="1">
    <source>
        <dbReference type="SAM" id="MobiDB-lite"/>
    </source>
</evidence>